<proteinExistence type="predicted"/>
<sequence>DGGVSGVSLSVVSLSDDKNGEVAGSGGISPYAGSLDGSDSSSDAGTAIIGMVSGMIVGIVPNKITRPAGVPMLSSDESDEIEITEVAITCTTKVYINHLYINHA</sequence>
<feature type="non-terminal residue" evidence="2">
    <location>
        <position position="1"/>
    </location>
</feature>
<feature type="region of interest" description="Disordered" evidence="1">
    <location>
        <begin position="17"/>
        <end position="41"/>
    </location>
</feature>
<evidence type="ECO:0000256" key="1">
    <source>
        <dbReference type="SAM" id="MobiDB-lite"/>
    </source>
</evidence>
<gene>
    <name evidence="2" type="ORF">Tci_632966</name>
</gene>
<dbReference type="AlphaFoldDB" id="A0A699JVK8"/>
<name>A0A699JVK8_TANCI</name>
<feature type="compositionally biased region" description="Low complexity" evidence="1">
    <location>
        <begin position="32"/>
        <end position="41"/>
    </location>
</feature>
<reference evidence="2" key="1">
    <citation type="journal article" date="2019" name="Sci. Rep.">
        <title>Draft genome of Tanacetum cinerariifolium, the natural source of mosquito coil.</title>
        <authorList>
            <person name="Yamashiro T."/>
            <person name="Shiraishi A."/>
            <person name="Satake H."/>
            <person name="Nakayama K."/>
        </authorList>
    </citation>
    <scope>NUCLEOTIDE SEQUENCE</scope>
</reference>
<protein>
    <submittedName>
        <fullName evidence="2">Uncharacterized protein</fullName>
    </submittedName>
</protein>
<comment type="caution">
    <text evidence="2">The sequence shown here is derived from an EMBL/GenBank/DDBJ whole genome shotgun (WGS) entry which is preliminary data.</text>
</comment>
<accession>A0A699JVK8</accession>
<organism evidence="2">
    <name type="scientific">Tanacetum cinerariifolium</name>
    <name type="common">Dalmatian daisy</name>
    <name type="synonym">Chrysanthemum cinerariifolium</name>
    <dbReference type="NCBI Taxonomy" id="118510"/>
    <lineage>
        <taxon>Eukaryota</taxon>
        <taxon>Viridiplantae</taxon>
        <taxon>Streptophyta</taxon>
        <taxon>Embryophyta</taxon>
        <taxon>Tracheophyta</taxon>
        <taxon>Spermatophyta</taxon>
        <taxon>Magnoliopsida</taxon>
        <taxon>eudicotyledons</taxon>
        <taxon>Gunneridae</taxon>
        <taxon>Pentapetalae</taxon>
        <taxon>asterids</taxon>
        <taxon>campanulids</taxon>
        <taxon>Asterales</taxon>
        <taxon>Asteraceae</taxon>
        <taxon>Asteroideae</taxon>
        <taxon>Anthemideae</taxon>
        <taxon>Anthemidinae</taxon>
        <taxon>Tanacetum</taxon>
    </lineage>
</organism>
<evidence type="ECO:0000313" key="2">
    <source>
        <dbReference type="EMBL" id="GFA60994.1"/>
    </source>
</evidence>
<dbReference type="EMBL" id="BKCJ010454617">
    <property type="protein sequence ID" value="GFA60994.1"/>
    <property type="molecule type" value="Genomic_DNA"/>
</dbReference>